<dbReference type="SUPFAM" id="SSF53187">
    <property type="entry name" value="Zn-dependent exopeptidases"/>
    <property type="match status" value="1"/>
</dbReference>
<dbReference type="Proteomes" id="UP000309848">
    <property type="component" value="Unassembled WGS sequence"/>
</dbReference>
<dbReference type="OrthoDB" id="9778250at2"/>
<accession>A0A4S1WC39</accession>
<evidence type="ECO:0000256" key="1">
    <source>
        <dbReference type="SAM" id="SignalP"/>
    </source>
</evidence>
<dbReference type="InterPro" id="IPR045175">
    <property type="entry name" value="M28_fam"/>
</dbReference>
<dbReference type="InterPro" id="IPR007484">
    <property type="entry name" value="Peptidase_M28"/>
</dbReference>
<protein>
    <submittedName>
        <fullName evidence="3">M20/M25/M40 family metallo-hydrolase</fullName>
    </submittedName>
</protein>
<comment type="caution">
    <text evidence="3">The sequence shown here is derived from an EMBL/GenBank/DDBJ whole genome shotgun (WGS) entry which is preliminary data.</text>
</comment>
<keyword evidence="3" id="KW-0378">Hydrolase</keyword>
<dbReference type="GO" id="GO:0008235">
    <property type="term" value="F:metalloexopeptidase activity"/>
    <property type="evidence" value="ECO:0007669"/>
    <property type="project" value="InterPro"/>
</dbReference>
<dbReference type="CDD" id="cd05660">
    <property type="entry name" value="M28_like_PA"/>
    <property type="match status" value="1"/>
</dbReference>
<organism evidence="3 4">
    <name type="scientific">Sphingomonas naasensis</name>
    <dbReference type="NCBI Taxonomy" id="1344951"/>
    <lineage>
        <taxon>Bacteria</taxon>
        <taxon>Pseudomonadati</taxon>
        <taxon>Pseudomonadota</taxon>
        <taxon>Alphaproteobacteria</taxon>
        <taxon>Sphingomonadales</taxon>
        <taxon>Sphingomonadaceae</taxon>
        <taxon>Sphingomonas</taxon>
    </lineage>
</organism>
<keyword evidence="4" id="KW-1185">Reference proteome</keyword>
<dbReference type="Gene3D" id="3.40.630.10">
    <property type="entry name" value="Zn peptidases"/>
    <property type="match status" value="1"/>
</dbReference>
<evidence type="ECO:0000259" key="2">
    <source>
        <dbReference type="Pfam" id="PF04389"/>
    </source>
</evidence>
<feature type="chain" id="PRO_5020592549" evidence="1">
    <location>
        <begin position="24"/>
        <end position="360"/>
    </location>
</feature>
<dbReference type="Pfam" id="PF04389">
    <property type="entry name" value="Peptidase_M28"/>
    <property type="match status" value="1"/>
</dbReference>
<reference evidence="3 4" key="1">
    <citation type="submission" date="2019-04" db="EMBL/GenBank/DDBJ databases">
        <title>Sphingomonas psychrotolerans sp. nov., isolated from soil in the Tianshan Mountains, Xinjiang, China.</title>
        <authorList>
            <person name="Luo Y."/>
            <person name="Sheng H."/>
        </authorList>
    </citation>
    <scope>NUCLEOTIDE SEQUENCE [LARGE SCALE GENOMIC DNA]</scope>
    <source>
        <strain evidence="3 4">KIS18-15</strain>
    </source>
</reference>
<keyword evidence="1" id="KW-0732">Signal</keyword>
<name>A0A4S1WC39_9SPHN</name>
<feature type="signal peptide" evidence="1">
    <location>
        <begin position="1"/>
        <end position="23"/>
    </location>
</feature>
<dbReference type="GO" id="GO:0006508">
    <property type="term" value="P:proteolysis"/>
    <property type="evidence" value="ECO:0007669"/>
    <property type="project" value="InterPro"/>
</dbReference>
<proteinExistence type="predicted"/>
<feature type="domain" description="Peptidase M28" evidence="2">
    <location>
        <begin position="106"/>
        <end position="318"/>
    </location>
</feature>
<dbReference type="AlphaFoldDB" id="A0A4S1WC39"/>
<dbReference type="PANTHER" id="PTHR12147:SF26">
    <property type="entry name" value="PEPTIDASE M28 DOMAIN-CONTAINING PROTEIN"/>
    <property type="match status" value="1"/>
</dbReference>
<evidence type="ECO:0000313" key="4">
    <source>
        <dbReference type="Proteomes" id="UP000309848"/>
    </source>
</evidence>
<evidence type="ECO:0000313" key="3">
    <source>
        <dbReference type="EMBL" id="TGX40063.1"/>
    </source>
</evidence>
<dbReference type="PANTHER" id="PTHR12147">
    <property type="entry name" value="METALLOPEPTIDASE M28 FAMILY MEMBER"/>
    <property type="match status" value="1"/>
</dbReference>
<gene>
    <name evidence="3" type="ORF">E5A74_15950</name>
</gene>
<dbReference type="EMBL" id="SRXU01000007">
    <property type="protein sequence ID" value="TGX40063.1"/>
    <property type="molecule type" value="Genomic_DNA"/>
</dbReference>
<sequence>MRASILLAGLSLVLTPIAAQAQAAPEEPTFSAAEMRKHVEFLASDALEGRYTLSKGYLTAAAYVAERFAALGLVPAPDTDAGWFQIAELPITMGDPPRKRVYKAPNVIGMLPGSDPVLKDEFVVLSAHLDHVGVDPLRAGDKIYNGAMDNASGVATMLETARAFATGKQRPKRSILFVALAGEESGLLGSSWLARHPVVGSGKIVADVNLDMPILLYDFEDVIAFGGEHSTMGEVTARAGASMGVSVSPDPMPEEDFFERSDHYSFVKVGVPSIFLMTGFKNGGEKAFKSFLAKNYHQPSDQTDLPFDWEAGAKFARLNYLIAREVADAPEAPRWYEGNRYGDRFAKGAPRAKRPVQAGR</sequence>
<dbReference type="RefSeq" id="WP_135986618.1">
    <property type="nucleotide sequence ID" value="NZ_JAASQM010000001.1"/>
</dbReference>